<organism evidence="2 3">
    <name type="scientific">Halomonas salipaludis</name>
    <dbReference type="NCBI Taxonomy" id="2032625"/>
    <lineage>
        <taxon>Bacteria</taxon>
        <taxon>Pseudomonadati</taxon>
        <taxon>Pseudomonadota</taxon>
        <taxon>Gammaproteobacteria</taxon>
        <taxon>Oceanospirillales</taxon>
        <taxon>Halomonadaceae</taxon>
        <taxon>Halomonas</taxon>
    </lineage>
</organism>
<accession>A0A2A2EYD6</accession>
<keyword evidence="1" id="KW-0472">Membrane</keyword>
<dbReference type="OrthoDB" id="6902273at2"/>
<reference evidence="2 3" key="1">
    <citation type="submission" date="2017-08" db="EMBL/GenBank/DDBJ databases">
        <title>Halomonas alkalisoli sp. nov., isolated from saline alkaline soil.</title>
        <authorList>
            <person name="Wang D."/>
            <person name="Zhang G."/>
        </authorList>
    </citation>
    <scope>NUCLEOTIDE SEQUENCE [LARGE SCALE GENOMIC DNA]</scope>
    <source>
        <strain evidence="2 3">WRN001</strain>
    </source>
</reference>
<keyword evidence="1" id="KW-1133">Transmembrane helix</keyword>
<comment type="caution">
    <text evidence="2">The sequence shown here is derived from an EMBL/GenBank/DDBJ whole genome shotgun (WGS) entry which is preliminary data.</text>
</comment>
<keyword evidence="3" id="KW-1185">Reference proteome</keyword>
<feature type="transmembrane region" description="Helical" evidence="1">
    <location>
        <begin position="66"/>
        <end position="95"/>
    </location>
</feature>
<feature type="transmembrane region" description="Helical" evidence="1">
    <location>
        <begin position="41"/>
        <end position="60"/>
    </location>
</feature>
<dbReference type="AlphaFoldDB" id="A0A2A2EYD6"/>
<protein>
    <submittedName>
        <fullName evidence="2">Uncharacterized protein</fullName>
    </submittedName>
</protein>
<name>A0A2A2EYD6_9GAMM</name>
<gene>
    <name evidence="2" type="ORF">CK498_09665</name>
</gene>
<sequence>MWFIQPREDYKASVPWKNVDDDVVASWQIRARNYSVKSADVMFYVMLFFSLVVGWFFSSWEKESFVVSLMMGGGVFLVGVFVTMSMTHQTAILVYRFTESRGEVFSWNPQADAVKPLMKWTAIGSAAIVVVLVLIDPAFIVASIGPVGLGIAALAMGNSEKQYNLWRQEKHHEFEWRKTEKIRVWRKRNVIALTYPYKPFKRNSRYRPRTEYLFCHKHELEERIAFFKEHLPDAKYEEGPVTIYS</sequence>
<evidence type="ECO:0000313" key="3">
    <source>
        <dbReference type="Proteomes" id="UP000217771"/>
    </source>
</evidence>
<proteinExistence type="predicted"/>
<dbReference type="EMBL" id="NSKB01000003">
    <property type="protein sequence ID" value="PAU77484.1"/>
    <property type="molecule type" value="Genomic_DNA"/>
</dbReference>
<dbReference type="RefSeq" id="WP_095620647.1">
    <property type="nucleotide sequence ID" value="NZ_NSKB01000003.1"/>
</dbReference>
<dbReference type="Proteomes" id="UP000217771">
    <property type="component" value="Unassembled WGS sequence"/>
</dbReference>
<keyword evidence="1" id="KW-0812">Transmembrane</keyword>
<feature type="transmembrane region" description="Helical" evidence="1">
    <location>
        <begin position="116"/>
        <end position="134"/>
    </location>
</feature>
<evidence type="ECO:0000313" key="2">
    <source>
        <dbReference type="EMBL" id="PAU77484.1"/>
    </source>
</evidence>
<evidence type="ECO:0000256" key="1">
    <source>
        <dbReference type="SAM" id="Phobius"/>
    </source>
</evidence>